<comment type="similarity">
    <text evidence="1">Belongs to the LysR transcriptional regulatory family.</text>
</comment>
<protein>
    <submittedName>
        <fullName evidence="6">LysR family transcriptional regulator</fullName>
    </submittedName>
</protein>
<dbReference type="Pfam" id="PF03466">
    <property type="entry name" value="LysR_substrate"/>
    <property type="match status" value="1"/>
</dbReference>
<evidence type="ECO:0000256" key="4">
    <source>
        <dbReference type="ARBA" id="ARBA00023163"/>
    </source>
</evidence>
<dbReference type="GO" id="GO:0000976">
    <property type="term" value="F:transcription cis-regulatory region binding"/>
    <property type="evidence" value="ECO:0007669"/>
    <property type="project" value="TreeGrafter"/>
</dbReference>
<name>A0A3A8QD84_9BACT</name>
<dbReference type="GO" id="GO:0003700">
    <property type="term" value="F:DNA-binding transcription factor activity"/>
    <property type="evidence" value="ECO:0007669"/>
    <property type="project" value="InterPro"/>
</dbReference>
<dbReference type="AlphaFoldDB" id="A0A3A8QD84"/>
<sequence length="304" mass="32912">MKALFVDPRRLETFRVVASSGQISAASRLLHLSQPAVTAQVRQLEADCGQPLLVRTARGVRLNAAGRVLFEYAQRIHGLLDEAALAITAEETLTGELALAASTTVANAIVPGLLASFLRTHPELQVRLEVGNTREVLAWLSEGRVPLGLVEGHARAPGIRLERYLDDELVPVVSAQGPAEWLRIRTMDALREVPLLWREQGSGTRAVLDRALRKAGVRKGPRRGDLQLGSTEAIKRAVSLGLGVALLSRWSIDVELSLGRFQVLPVPGLRIPRAFSWALPVDAPAGAAGRFLRHARATPPVLLP</sequence>
<dbReference type="EMBL" id="RAWM01000059">
    <property type="protein sequence ID" value="RKH66597.1"/>
    <property type="molecule type" value="Genomic_DNA"/>
</dbReference>
<keyword evidence="3" id="KW-0238">DNA-binding</keyword>
<proteinExistence type="inferred from homology"/>
<dbReference type="PROSITE" id="PS50931">
    <property type="entry name" value="HTH_LYSR"/>
    <property type="match status" value="1"/>
</dbReference>
<dbReference type="Gene3D" id="3.40.190.10">
    <property type="entry name" value="Periplasmic binding protein-like II"/>
    <property type="match status" value="2"/>
</dbReference>
<feature type="domain" description="HTH lysR-type" evidence="5">
    <location>
        <begin position="6"/>
        <end position="63"/>
    </location>
</feature>
<reference evidence="7" key="1">
    <citation type="submission" date="2018-09" db="EMBL/GenBank/DDBJ databases">
        <authorList>
            <person name="Livingstone P.G."/>
            <person name="Whitworth D.E."/>
        </authorList>
    </citation>
    <scope>NUCLEOTIDE SEQUENCE [LARGE SCALE GENOMIC DNA]</scope>
    <source>
        <strain evidence="7">AB047A</strain>
    </source>
</reference>
<evidence type="ECO:0000259" key="5">
    <source>
        <dbReference type="PROSITE" id="PS50931"/>
    </source>
</evidence>
<keyword evidence="4" id="KW-0804">Transcription</keyword>
<dbReference type="Pfam" id="PF00126">
    <property type="entry name" value="HTH_1"/>
    <property type="match status" value="1"/>
</dbReference>
<dbReference type="RefSeq" id="WP_120551081.1">
    <property type="nucleotide sequence ID" value="NZ_RAWM01000059.1"/>
</dbReference>
<gene>
    <name evidence="6" type="ORF">D7X96_21135</name>
</gene>
<dbReference type="OrthoDB" id="7840053at2"/>
<dbReference type="SUPFAM" id="SSF53850">
    <property type="entry name" value="Periplasmic binding protein-like II"/>
    <property type="match status" value="1"/>
</dbReference>
<evidence type="ECO:0000256" key="3">
    <source>
        <dbReference type="ARBA" id="ARBA00023125"/>
    </source>
</evidence>
<dbReference type="SUPFAM" id="SSF46785">
    <property type="entry name" value="Winged helix' DNA-binding domain"/>
    <property type="match status" value="1"/>
</dbReference>
<evidence type="ECO:0000313" key="6">
    <source>
        <dbReference type="EMBL" id="RKH66597.1"/>
    </source>
</evidence>
<comment type="caution">
    <text evidence="6">The sequence shown here is derived from an EMBL/GenBank/DDBJ whole genome shotgun (WGS) entry which is preliminary data.</text>
</comment>
<evidence type="ECO:0000313" key="7">
    <source>
        <dbReference type="Proteomes" id="UP000282656"/>
    </source>
</evidence>
<dbReference type="InterPro" id="IPR036390">
    <property type="entry name" value="WH_DNA-bd_sf"/>
</dbReference>
<dbReference type="PANTHER" id="PTHR30126">
    <property type="entry name" value="HTH-TYPE TRANSCRIPTIONAL REGULATOR"/>
    <property type="match status" value="1"/>
</dbReference>
<dbReference type="InterPro" id="IPR005119">
    <property type="entry name" value="LysR_subst-bd"/>
</dbReference>
<accession>A0A3A8QD84</accession>
<evidence type="ECO:0000256" key="2">
    <source>
        <dbReference type="ARBA" id="ARBA00023015"/>
    </source>
</evidence>
<dbReference type="InterPro" id="IPR036388">
    <property type="entry name" value="WH-like_DNA-bd_sf"/>
</dbReference>
<keyword evidence="2" id="KW-0805">Transcription regulation</keyword>
<dbReference type="Proteomes" id="UP000282656">
    <property type="component" value="Unassembled WGS sequence"/>
</dbReference>
<dbReference type="Gene3D" id="1.10.10.10">
    <property type="entry name" value="Winged helix-like DNA-binding domain superfamily/Winged helix DNA-binding domain"/>
    <property type="match status" value="1"/>
</dbReference>
<evidence type="ECO:0000256" key="1">
    <source>
        <dbReference type="ARBA" id="ARBA00009437"/>
    </source>
</evidence>
<organism evidence="6 7">
    <name type="scientific">Corallococcus interemptor</name>
    <dbReference type="NCBI Taxonomy" id="2316720"/>
    <lineage>
        <taxon>Bacteria</taxon>
        <taxon>Pseudomonadati</taxon>
        <taxon>Myxococcota</taxon>
        <taxon>Myxococcia</taxon>
        <taxon>Myxococcales</taxon>
        <taxon>Cystobacterineae</taxon>
        <taxon>Myxococcaceae</taxon>
        <taxon>Corallococcus</taxon>
    </lineage>
</organism>
<dbReference type="PRINTS" id="PR00039">
    <property type="entry name" value="HTHLYSR"/>
</dbReference>
<dbReference type="InterPro" id="IPR000847">
    <property type="entry name" value="LysR_HTH_N"/>
</dbReference>
<keyword evidence="7" id="KW-1185">Reference proteome</keyword>
<dbReference type="PANTHER" id="PTHR30126:SF39">
    <property type="entry name" value="HTH-TYPE TRANSCRIPTIONAL REGULATOR CYSL"/>
    <property type="match status" value="1"/>
</dbReference>